<evidence type="ECO:0000256" key="7">
    <source>
        <dbReference type="RuleBase" id="RU361260"/>
    </source>
</evidence>
<feature type="compositionally biased region" description="Low complexity" evidence="8">
    <location>
        <begin position="897"/>
        <end position="907"/>
    </location>
</feature>
<evidence type="ECO:0000313" key="12">
    <source>
        <dbReference type="Proteomes" id="UP000807115"/>
    </source>
</evidence>
<comment type="caution">
    <text evidence="11">The sequence shown here is derived from an EMBL/GenBank/DDBJ whole genome shotgun (WGS) entry which is preliminary data.</text>
</comment>
<sequence>MRHCWSAWLLALCLVSVQLLVAAQNLSPPALTPPLVKEVDDLVDHVWTSCGLDRGSLEDVRKHFNYNHVFDILRTLSGKDTKDSSPETENVSKALPPQIKNTLLNCLSKHPLVVAAQESAKNLPIDYIKMLIAMLRSDVAQGPPGASATPAPPPAVKSNPSLGEPSSTKPDKNPVPPSETTPKEKTVPQTEKTAAKKEDNSGMPTTALIGLSVSAIALLALLCLCCCVCRAKQGSSSDVRDDKLLVNLNLSNLSAASLKFSQGNPIDINKLGALPLKSEAGQNGNVKQSSSEISKTEVTPAVYNSLAEPMAASTGSFPGSRPTAPPAVPPPAPAPPKAPPSSTPQAPAPLKAPPSSTQVPAPLKAPPSSTPQAPTPHSKPTPILHPESSSPSAPKAAPSPIDAPQPKAAPPPPPPKSTGPPPPAMPGSSKTRPPPLMKKSGNKMDDGANSHEAKTKLKPFFWDKVTAHANQSMVWDHLKSGSFQFNEGKMESLFGYNSVDKTGGDGKKDLLSKDVPQFVRILDPKKAQNLAISLRALSVSPEEVCSAVKEGNELPPDLIDTLLKWTPSNDEELRLRLYTGELSQLGPAEQFLKAIIDIPYIFQRLDALLFMSNLPEEASNVKHSFATLEVACQELKNSRLFLKLLEAVLKTGNRMNVGTFRGGAQAFKLDTLLKLSDVKGTDGKTTLLHFVVQEIIRSEGIRATRAAKKQDCSVSSVDANDTDGNNMQTEDDYKQLGLKVVSNLGDELQNVRKAAILDADQLTMSVASLGHKLGKTKEFLNTSMKSLDEDSRFHHKLKHFAEQSQTDVALLLEEEKKIRSLVRGTVDYFHGSTGKDEGLRLFVVVRDFLAMLEKVCKEVKEASKVAPKKTKTPQPPQASFNDPRRKLFPAIQDQRTDSSSSSSDEDD</sequence>
<evidence type="ECO:0000256" key="1">
    <source>
        <dbReference type="ARBA" id="ARBA00004167"/>
    </source>
</evidence>
<feature type="signal peptide" evidence="9">
    <location>
        <begin position="1"/>
        <end position="23"/>
    </location>
</feature>
<evidence type="ECO:0000256" key="6">
    <source>
        <dbReference type="ARBA" id="ARBA00025793"/>
    </source>
</evidence>
<dbReference type="SUPFAM" id="SSF101447">
    <property type="entry name" value="Formin homology 2 domain (FH2 domain)"/>
    <property type="match status" value="1"/>
</dbReference>
<dbReference type="OMA" id="QLVEHAW"/>
<dbReference type="Proteomes" id="UP000807115">
    <property type="component" value="Chromosome 2"/>
</dbReference>
<protein>
    <recommendedName>
        <fullName evidence="7">Formin-like protein</fullName>
    </recommendedName>
</protein>
<dbReference type="AlphaFoldDB" id="A0A921RSG2"/>
<evidence type="ECO:0000256" key="5">
    <source>
        <dbReference type="ARBA" id="ARBA00023136"/>
    </source>
</evidence>
<evidence type="ECO:0000259" key="10">
    <source>
        <dbReference type="PROSITE" id="PS51444"/>
    </source>
</evidence>
<evidence type="ECO:0000256" key="2">
    <source>
        <dbReference type="ARBA" id="ARBA00022692"/>
    </source>
</evidence>
<accession>A0A921RSG2</accession>
<evidence type="ECO:0000313" key="11">
    <source>
        <dbReference type="EMBL" id="KAG0545266.1"/>
    </source>
</evidence>
<gene>
    <name evidence="11" type="ORF">BDA96_02G346200</name>
</gene>
<keyword evidence="5" id="KW-0472">Membrane</keyword>
<dbReference type="InterPro" id="IPR015425">
    <property type="entry name" value="FH2_Formin"/>
</dbReference>
<dbReference type="GO" id="GO:0045010">
    <property type="term" value="P:actin nucleation"/>
    <property type="evidence" value="ECO:0007669"/>
    <property type="project" value="InterPro"/>
</dbReference>
<dbReference type="PANTHER" id="PTHR23213">
    <property type="entry name" value="FORMIN-RELATED"/>
    <property type="match status" value="1"/>
</dbReference>
<evidence type="ECO:0000256" key="4">
    <source>
        <dbReference type="ARBA" id="ARBA00022989"/>
    </source>
</evidence>
<proteinExistence type="inferred from homology"/>
<dbReference type="GO" id="GO:0051015">
    <property type="term" value="F:actin filament binding"/>
    <property type="evidence" value="ECO:0007669"/>
    <property type="project" value="InterPro"/>
</dbReference>
<dbReference type="Gramene" id="EER99497">
    <property type="protein sequence ID" value="EER99497"/>
    <property type="gene ID" value="SORBI_3002G330100"/>
</dbReference>
<dbReference type="Gramene" id="OQU90057">
    <property type="protein sequence ID" value="OQU90057"/>
    <property type="gene ID" value="SORBI_3002G330100"/>
</dbReference>
<comment type="subcellular location">
    <subcellularLocation>
        <location evidence="1">Membrane</location>
        <topology evidence="1">Single-pass membrane protein</topology>
    </subcellularLocation>
</comment>
<dbReference type="GO" id="GO:0016020">
    <property type="term" value="C:membrane"/>
    <property type="evidence" value="ECO:0007669"/>
    <property type="project" value="UniProtKB-SubCell"/>
</dbReference>
<dbReference type="PRINTS" id="PR01217">
    <property type="entry name" value="PRICHEXTENSN"/>
</dbReference>
<evidence type="ECO:0000256" key="9">
    <source>
        <dbReference type="SAM" id="SignalP"/>
    </source>
</evidence>
<feature type="compositionally biased region" description="Pro residues" evidence="8">
    <location>
        <begin position="323"/>
        <end position="352"/>
    </location>
</feature>
<keyword evidence="4" id="KW-1133">Transmembrane helix</keyword>
<dbReference type="Pfam" id="PF02181">
    <property type="entry name" value="FH2"/>
    <property type="match status" value="1"/>
</dbReference>
<name>A0A921RSG2_SORBI</name>
<dbReference type="SMART" id="SM00498">
    <property type="entry name" value="FH2"/>
    <property type="match status" value="1"/>
</dbReference>
<comment type="similarity">
    <text evidence="6">Belongs to the formin-like family. Class-I subfamily.</text>
</comment>
<feature type="region of interest" description="Disordered" evidence="8">
    <location>
        <begin position="862"/>
        <end position="907"/>
    </location>
</feature>
<reference evidence="11" key="1">
    <citation type="journal article" date="2019" name="BMC Genomics">
        <title>A new reference genome for Sorghum bicolor reveals high levels of sequence similarity between sweet and grain genotypes: implications for the genetics of sugar metabolism.</title>
        <authorList>
            <person name="Cooper E.A."/>
            <person name="Brenton Z.W."/>
            <person name="Flinn B.S."/>
            <person name="Jenkins J."/>
            <person name="Shu S."/>
            <person name="Flowers D."/>
            <person name="Luo F."/>
            <person name="Wang Y."/>
            <person name="Xia P."/>
            <person name="Barry K."/>
            <person name="Daum C."/>
            <person name="Lipzen A."/>
            <person name="Yoshinaga Y."/>
            <person name="Schmutz J."/>
            <person name="Saski C."/>
            <person name="Vermerris W."/>
            <person name="Kresovich S."/>
        </authorList>
    </citation>
    <scope>NUCLEOTIDE SEQUENCE</scope>
</reference>
<feature type="compositionally biased region" description="Polar residues" evidence="8">
    <location>
        <begin position="158"/>
        <end position="168"/>
    </location>
</feature>
<dbReference type="Gene3D" id="1.20.58.2220">
    <property type="entry name" value="Formin, FH2 domain"/>
    <property type="match status" value="1"/>
</dbReference>
<dbReference type="InterPro" id="IPR042201">
    <property type="entry name" value="FH2_Formin_sf"/>
</dbReference>
<dbReference type="PANTHER" id="PTHR23213:SF269">
    <property type="entry name" value="FORMIN-LIKE PROTEIN 5"/>
    <property type="match status" value="1"/>
</dbReference>
<feature type="compositionally biased region" description="Pro residues" evidence="8">
    <location>
        <begin position="363"/>
        <end position="379"/>
    </location>
</feature>
<organism evidence="11 12">
    <name type="scientific">Sorghum bicolor</name>
    <name type="common">Sorghum</name>
    <name type="synonym">Sorghum vulgare</name>
    <dbReference type="NCBI Taxonomy" id="4558"/>
    <lineage>
        <taxon>Eukaryota</taxon>
        <taxon>Viridiplantae</taxon>
        <taxon>Streptophyta</taxon>
        <taxon>Embryophyta</taxon>
        <taxon>Tracheophyta</taxon>
        <taxon>Spermatophyta</taxon>
        <taxon>Magnoliopsida</taxon>
        <taxon>Liliopsida</taxon>
        <taxon>Poales</taxon>
        <taxon>Poaceae</taxon>
        <taxon>PACMAD clade</taxon>
        <taxon>Panicoideae</taxon>
        <taxon>Andropogonodae</taxon>
        <taxon>Andropogoneae</taxon>
        <taxon>Sorghinae</taxon>
        <taxon>Sorghum</taxon>
    </lineage>
</organism>
<evidence type="ECO:0000256" key="8">
    <source>
        <dbReference type="SAM" id="MobiDB-lite"/>
    </source>
</evidence>
<reference evidence="11" key="2">
    <citation type="submission" date="2020-10" db="EMBL/GenBank/DDBJ databases">
        <authorList>
            <person name="Cooper E.A."/>
            <person name="Brenton Z.W."/>
            <person name="Flinn B.S."/>
            <person name="Jenkins J."/>
            <person name="Shu S."/>
            <person name="Flowers D."/>
            <person name="Luo F."/>
            <person name="Wang Y."/>
            <person name="Xia P."/>
            <person name="Barry K."/>
            <person name="Daum C."/>
            <person name="Lipzen A."/>
            <person name="Yoshinaga Y."/>
            <person name="Schmutz J."/>
            <person name="Saski C."/>
            <person name="Vermerris W."/>
            <person name="Kresovich S."/>
        </authorList>
    </citation>
    <scope>NUCLEOTIDE SEQUENCE</scope>
</reference>
<dbReference type="InterPro" id="IPR027643">
    <property type="entry name" value="Formin-like_plant"/>
</dbReference>
<feature type="compositionally biased region" description="Basic and acidic residues" evidence="8">
    <location>
        <begin position="442"/>
        <end position="451"/>
    </location>
</feature>
<feature type="compositionally biased region" description="Low complexity" evidence="8">
    <location>
        <begin position="386"/>
        <end position="400"/>
    </location>
</feature>
<dbReference type="KEGG" id="sbi:8081717"/>
<feature type="chain" id="PRO_5036873986" description="Formin-like protein" evidence="9">
    <location>
        <begin position="24"/>
        <end position="907"/>
    </location>
</feature>
<evidence type="ECO:0000256" key="3">
    <source>
        <dbReference type="ARBA" id="ARBA00022729"/>
    </source>
</evidence>
<dbReference type="EMBL" id="CM027681">
    <property type="protein sequence ID" value="KAG0545266.1"/>
    <property type="molecule type" value="Genomic_DNA"/>
</dbReference>
<dbReference type="PROSITE" id="PS51444">
    <property type="entry name" value="FH2"/>
    <property type="match status" value="1"/>
</dbReference>
<feature type="domain" description="FH2" evidence="10">
    <location>
        <begin position="447"/>
        <end position="878"/>
    </location>
</feature>
<keyword evidence="2" id="KW-0812">Transmembrane</keyword>
<feature type="compositionally biased region" description="Pro residues" evidence="8">
    <location>
        <begin position="401"/>
        <end position="425"/>
    </location>
</feature>
<feature type="region of interest" description="Disordered" evidence="8">
    <location>
        <begin position="141"/>
        <end position="203"/>
    </location>
</feature>
<keyword evidence="3 9" id="KW-0732">Signal</keyword>
<dbReference type="OrthoDB" id="1668162at2759"/>
<feature type="region of interest" description="Disordered" evidence="8">
    <location>
        <begin position="312"/>
        <end position="451"/>
    </location>
</feature>